<reference evidence="1 2" key="2">
    <citation type="journal article" date="2010" name="Nucleic Acids Res.">
        <title>BeetleBase in 2010: revisions to provide comprehensive genomic information for Tribolium castaneum.</title>
        <authorList>
            <person name="Kim H.S."/>
            <person name="Murphy T."/>
            <person name="Xia J."/>
            <person name="Caragea D."/>
            <person name="Park Y."/>
            <person name="Beeman R.W."/>
            <person name="Lorenzen M.D."/>
            <person name="Butcher S."/>
            <person name="Manak J.R."/>
            <person name="Brown S.J."/>
        </authorList>
    </citation>
    <scope>GENOME REANNOTATION</scope>
    <source>
        <strain evidence="1 2">Georgia GA2</strain>
    </source>
</reference>
<dbReference type="InParanoid" id="D2A2B1"/>
<sequence>MTAPRHRNRINKSISVLRDNTMVNKLDPKITSFRGKRRTMLTGIFFTRIIRDTQRMIIEERDLEYKIEFKQLPQTVHY</sequence>
<proteinExistence type="predicted"/>
<name>D2A2B1_TRICA</name>
<dbReference type="Proteomes" id="UP000007266">
    <property type="component" value="Linkage group 4"/>
</dbReference>
<reference evidence="1 2" key="1">
    <citation type="journal article" date="2008" name="Nature">
        <title>The genome of the model beetle and pest Tribolium castaneum.</title>
        <authorList>
            <consortium name="Tribolium Genome Sequencing Consortium"/>
            <person name="Richards S."/>
            <person name="Gibbs R.A."/>
            <person name="Weinstock G.M."/>
            <person name="Brown S.J."/>
            <person name="Denell R."/>
            <person name="Beeman R.W."/>
            <person name="Gibbs R."/>
            <person name="Beeman R.W."/>
            <person name="Brown S.J."/>
            <person name="Bucher G."/>
            <person name="Friedrich M."/>
            <person name="Grimmelikhuijzen C.J."/>
            <person name="Klingler M."/>
            <person name="Lorenzen M."/>
            <person name="Richards S."/>
            <person name="Roth S."/>
            <person name="Schroder R."/>
            <person name="Tautz D."/>
            <person name="Zdobnov E.M."/>
            <person name="Muzny D."/>
            <person name="Gibbs R.A."/>
            <person name="Weinstock G.M."/>
            <person name="Attaway T."/>
            <person name="Bell S."/>
            <person name="Buhay C.J."/>
            <person name="Chandrabose M.N."/>
            <person name="Chavez D."/>
            <person name="Clerk-Blankenburg K.P."/>
            <person name="Cree A."/>
            <person name="Dao M."/>
            <person name="Davis C."/>
            <person name="Chacko J."/>
            <person name="Dinh H."/>
            <person name="Dugan-Rocha S."/>
            <person name="Fowler G."/>
            <person name="Garner T.T."/>
            <person name="Garnes J."/>
            <person name="Gnirke A."/>
            <person name="Hawes A."/>
            <person name="Hernandez J."/>
            <person name="Hines S."/>
            <person name="Holder M."/>
            <person name="Hume J."/>
            <person name="Jhangiani S.N."/>
            <person name="Joshi V."/>
            <person name="Khan Z.M."/>
            <person name="Jackson L."/>
            <person name="Kovar C."/>
            <person name="Kowis A."/>
            <person name="Lee S."/>
            <person name="Lewis L.R."/>
            <person name="Margolis J."/>
            <person name="Morgan M."/>
            <person name="Nazareth L.V."/>
            <person name="Nguyen N."/>
            <person name="Okwuonu G."/>
            <person name="Parker D."/>
            <person name="Richards S."/>
            <person name="Ruiz S.J."/>
            <person name="Santibanez J."/>
            <person name="Savard J."/>
            <person name="Scherer S.E."/>
            <person name="Schneider B."/>
            <person name="Sodergren E."/>
            <person name="Tautz D."/>
            <person name="Vattahil S."/>
            <person name="Villasana D."/>
            <person name="White C.S."/>
            <person name="Wright R."/>
            <person name="Park Y."/>
            <person name="Beeman R.W."/>
            <person name="Lord J."/>
            <person name="Oppert B."/>
            <person name="Lorenzen M."/>
            <person name="Brown S."/>
            <person name="Wang L."/>
            <person name="Savard J."/>
            <person name="Tautz D."/>
            <person name="Richards S."/>
            <person name="Weinstock G."/>
            <person name="Gibbs R.A."/>
            <person name="Liu Y."/>
            <person name="Worley K."/>
            <person name="Weinstock G."/>
            <person name="Elsik C.G."/>
            <person name="Reese J.T."/>
            <person name="Elhaik E."/>
            <person name="Landan G."/>
            <person name="Graur D."/>
            <person name="Arensburger P."/>
            <person name="Atkinson P."/>
            <person name="Beeman R.W."/>
            <person name="Beidler J."/>
            <person name="Brown S.J."/>
            <person name="Demuth J.P."/>
            <person name="Drury D.W."/>
            <person name="Du Y.Z."/>
            <person name="Fujiwara H."/>
            <person name="Lorenzen M."/>
            <person name="Maselli V."/>
            <person name="Osanai M."/>
            <person name="Park Y."/>
            <person name="Robertson H.M."/>
            <person name="Tu Z."/>
            <person name="Wang J.J."/>
            <person name="Wang S."/>
            <person name="Richards S."/>
            <person name="Song H."/>
            <person name="Zhang L."/>
            <person name="Sodergren E."/>
            <person name="Werner D."/>
            <person name="Stanke M."/>
            <person name="Morgenstern B."/>
            <person name="Solovyev V."/>
            <person name="Kosarev P."/>
            <person name="Brown G."/>
            <person name="Chen H.C."/>
            <person name="Ermolaeva O."/>
            <person name="Hlavina W."/>
            <person name="Kapustin Y."/>
            <person name="Kiryutin B."/>
            <person name="Kitts P."/>
            <person name="Maglott D."/>
            <person name="Pruitt K."/>
            <person name="Sapojnikov V."/>
            <person name="Souvorov A."/>
            <person name="Mackey A.J."/>
            <person name="Waterhouse R.M."/>
            <person name="Wyder S."/>
            <person name="Zdobnov E.M."/>
            <person name="Zdobnov E.M."/>
            <person name="Wyder S."/>
            <person name="Kriventseva E.V."/>
            <person name="Kadowaki T."/>
            <person name="Bork P."/>
            <person name="Aranda M."/>
            <person name="Bao R."/>
            <person name="Beermann A."/>
            <person name="Berns N."/>
            <person name="Bolognesi R."/>
            <person name="Bonneton F."/>
            <person name="Bopp D."/>
            <person name="Brown S.J."/>
            <person name="Bucher G."/>
            <person name="Butts T."/>
            <person name="Chaumot A."/>
            <person name="Denell R.E."/>
            <person name="Ferrier D.E."/>
            <person name="Friedrich M."/>
            <person name="Gordon C.M."/>
            <person name="Jindra M."/>
            <person name="Klingler M."/>
            <person name="Lan Q."/>
            <person name="Lattorff H.M."/>
            <person name="Laudet V."/>
            <person name="von Levetsow C."/>
            <person name="Liu Z."/>
            <person name="Lutz R."/>
            <person name="Lynch J.A."/>
            <person name="da Fonseca R.N."/>
            <person name="Posnien N."/>
            <person name="Reuter R."/>
            <person name="Roth S."/>
            <person name="Savard J."/>
            <person name="Schinko J.B."/>
            <person name="Schmitt C."/>
            <person name="Schoppmeier M."/>
            <person name="Schroder R."/>
            <person name="Shippy T.D."/>
            <person name="Simonnet F."/>
            <person name="Marques-Souza H."/>
            <person name="Tautz D."/>
            <person name="Tomoyasu Y."/>
            <person name="Trauner J."/>
            <person name="Van der Zee M."/>
            <person name="Vervoort M."/>
            <person name="Wittkopp N."/>
            <person name="Wimmer E.A."/>
            <person name="Yang X."/>
            <person name="Jones A.K."/>
            <person name="Sattelle D.B."/>
            <person name="Ebert P.R."/>
            <person name="Nelson D."/>
            <person name="Scott J.G."/>
            <person name="Beeman R.W."/>
            <person name="Muthukrishnan S."/>
            <person name="Kramer K.J."/>
            <person name="Arakane Y."/>
            <person name="Beeman R.W."/>
            <person name="Zhu Q."/>
            <person name="Hogenkamp D."/>
            <person name="Dixit R."/>
            <person name="Oppert B."/>
            <person name="Jiang H."/>
            <person name="Zou Z."/>
            <person name="Marshall J."/>
            <person name="Elpidina E."/>
            <person name="Vinokurov K."/>
            <person name="Oppert C."/>
            <person name="Zou Z."/>
            <person name="Evans J."/>
            <person name="Lu Z."/>
            <person name="Zhao P."/>
            <person name="Sumathipala N."/>
            <person name="Altincicek B."/>
            <person name="Vilcinskas A."/>
            <person name="Williams M."/>
            <person name="Hultmark D."/>
            <person name="Hetru C."/>
            <person name="Jiang H."/>
            <person name="Grimmelikhuijzen C.J."/>
            <person name="Hauser F."/>
            <person name="Cazzamali G."/>
            <person name="Williamson M."/>
            <person name="Park Y."/>
            <person name="Li B."/>
            <person name="Tanaka Y."/>
            <person name="Predel R."/>
            <person name="Neupert S."/>
            <person name="Schachtner J."/>
            <person name="Verleyen P."/>
            <person name="Raible F."/>
            <person name="Bork P."/>
            <person name="Friedrich M."/>
            <person name="Walden K.K."/>
            <person name="Robertson H.M."/>
            <person name="Angeli S."/>
            <person name="Foret S."/>
            <person name="Bucher G."/>
            <person name="Schuetz S."/>
            <person name="Maleszka R."/>
            <person name="Wimmer E.A."/>
            <person name="Beeman R.W."/>
            <person name="Lorenzen M."/>
            <person name="Tomoyasu Y."/>
            <person name="Miller S.C."/>
            <person name="Grossmann D."/>
            <person name="Bucher G."/>
        </authorList>
    </citation>
    <scope>NUCLEOTIDE SEQUENCE [LARGE SCALE GENOMIC DNA]</scope>
    <source>
        <strain evidence="1 2">Georgia GA2</strain>
    </source>
</reference>
<accession>D2A2B1</accession>
<gene>
    <name evidence="1" type="primary">GLEAN_07677</name>
    <name evidence="1" type="ORF">TcasGA2_TC007677</name>
</gene>
<dbReference type="HOGENOM" id="CLU_2625184_0_0_1"/>
<evidence type="ECO:0000313" key="2">
    <source>
        <dbReference type="Proteomes" id="UP000007266"/>
    </source>
</evidence>
<dbReference type="EMBL" id="KQ971338">
    <property type="protein sequence ID" value="EFA02049.1"/>
    <property type="molecule type" value="Genomic_DNA"/>
</dbReference>
<evidence type="ECO:0000313" key="1">
    <source>
        <dbReference type="EMBL" id="EFA02049.1"/>
    </source>
</evidence>
<organism evidence="1 2">
    <name type="scientific">Tribolium castaneum</name>
    <name type="common">Red flour beetle</name>
    <dbReference type="NCBI Taxonomy" id="7070"/>
    <lineage>
        <taxon>Eukaryota</taxon>
        <taxon>Metazoa</taxon>
        <taxon>Ecdysozoa</taxon>
        <taxon>Arthropoda</taxon>
        <taxon>Hexapoda</taxon>
        <taxon>Insecta</taxon>
        <taxon>Pterygota</taxon>
        <taxon>Neoptera</taxon>
        <taxon>Endopterygota</taxon>
        <taxon>Coleoptera</taxon>
        <taxon>Polyphaga</taxon>
        <taxon>Cucujiformia</taxon>
        <taxon>Tenebrionidae</taxon>
        <taxon>Tenebrionidae incertae sedis</taxon>
        <taxon>Tribolium</taxon>
    </lineage>
</organism>
<protein>
    <submittedName>
        <fullName evidence="1">Uncharacterized protein</fullName>
    </submittedName>
</protein>
<keyword evidence="2" id="KW-1185">Reference proteome</keyword>
<dbReference type="AlphaFoldDB" id="D2A2B1"/>